<evidence type="ECO:0000256" key="1">
    <source>
        <dbReference type="ARBA" id="ARBA00022884"/>
    </source>
</evidence>
<dbReference type="SUPFAM" id="SSF54928">
    <property type="entry name" value="RNA-binding domain, RBD"/>
    <property type="match status" value="1"/>
</dbReference>
<feature type="region of interest" description="Disordered" evidence="3">
    <location>
        <begin position="293"/>
        <end position="319"/>
    </location>
</feature>
<dbReference type="SMART" id="SM00360">
    <property type="entry name" value="RRM"/>
    <property type="match status" value="1"/>
</dbReference>
<dbReference type="Gene3D" id="3.30.70.330">
    <property type="match status" value="1"/>
</dbReference>
<dbReference type="InterPro" id="IPR051229">
    <property type="entry name" value="ALYREF_mRNA_export"/>
</dbReference>
<dbReference type="InterPro" id="IPR000504">
    <property type="entry name" value="RRM_dom"/>
</dbReference>
<dbReference type="GO" id="GO:0006406">
    <property type="term" value="P:mRNA export from nucleus"/>
    <property type="evidence" value="ECO:0007669"/>
    <property type="project" value="TreeGrafter"/>
</dbReference>
<dbReference type="EMBL" id="GIIL01002309">
    <property type="protein sequence ID" value="NOV46035.1"/>
    <property type="molecule type" value="Transcribed_RNA"/>
</dbReference>
<dbReference type="PROSITE" id="PS50102">
    <property type="entry name" value="RRM"/>
    <property type="match status" value="1"/>
</dbReference>
<sequence length="447" mass="51035">MDVSLADIIKKKKIQKFQNRRQNSLIFRNARSPAKRPTPFKPSPKVNIKDARLKIIQKNRTKLVDARDKLAQIAKKTDARLKLQKLRKQNSKLDTASKQTQMVANGRFALSTNRSGQFSLSPKKDFFQQSGQLQRRIKNDYRLTGARNAPISRMPPLPDIGNRSATWDSSIHRNVRAIRKPQSIIPKDLQMKITVNQNVSANRNLIDQQIPMEMDDDDLHIPNMAYERPSYPPSNRRKSVRDFTPPLERRHDRPMGGWESEHHISRSDTIDLTDSIRSRLDCSPPHVRTMGILSAEAGGYSRSPPRSINRGRGQLPAPRPMQNYTMPQGFRIVVSNLQSNVTQEDIKELFEDVGELLESRLVRPGTAEVIFKTLIDAHKAVEVYHNRQLDGQPMKCLLVNPRQGNKPTAPAFKPTSSQMRAAYIPKRAKPIAEPDIEAFHAAMFMRR</sequence>
<dbReference type="GO" id="GO:0003729">
    <property type="term" value="F:mRNA binding"/>
    <property type="evidence" value="ECO:0007669"/>
    <property type="project" value="TreeGrafter"/>
</dbReference>
<evidence type="ECO:0000313" key="5">
    <source>
        <dbReference type="EMBL" id="NOV46035.1"/>
    </source>
</evidence>
<dbReference type="InterPro" id="IPR035979">
    <property type="entry name" value="RBD_domain_sf"/>
</dbReference>
<dbReference type="PANTHER" id="PTHR19965:SF94">
    <property type="entry name" value="FI13061P-RELATED"/>
    <property type="match status" value="1"/>
</dbReference>
<evidence type="ECO:0000259" key="4">
    <source>
        <dbReference type="PROSITE" id="PS50102"/>
    </source>
</evidence>
<name>A0A6M2DI95_XENCH</name>
<feature type="domain" description="RRM" evidence="4">
    <location>
        <begin position="330"/>
        <end position="401"/>
    </location>
</feature>
<evidence type="ECO:0000256" key="2">
    <source>
        <dbReference type="PROSITE-ProRule" id="PRU00176"/>
    </source>
</evidence>
<dbReference type="CDD" id="cd12681">
    <property type="entry name" value="RRM_SKAR"/>
    <property type="match status" value="1"/>
</dbReference>
<accession>A0A6M2DI95</accession>
<dbReference type="GO" id="GO:0005634">
    <property type="term" value="C:nucleus"/>
    <property type="evidence" value="ECO:0007669"/>
    <property type="project" value="TreeGrafter"/>
</dbReference>
<reference evidence="5" key="1">
    <citation type="submission" date="2020-03" db="EMBL/GenBank/DDBJ databases">
        <title>Transcriptomic Profiling of the Digestive Tract of the Rat Flea, Xenopsylla cheopis, Following Blood Feeding and Infection with Yersinia pestis.</title>
        <authorList>
            <person name="Bland D.M."/>
            <person name="Martens C.A."/>
            <person name="Virtaneva K."/>
            <person name="Kanakabandi K."/>
            <person name="Long D."/>
            <person name="Rosenke R."/>
            <person name="Saturday G.A."/>
            <person name="Hoyt F.H."/>
            <person name="Bruno D.P."/>
            <person name="Ribeiro J.M.C."/>
            <person name="Hinnebusch J."/>
        </authorList>
    </citation>
    <scope>NUCLEOTIDE SEQUENCE</scope>
</reference>
<organism evidence="5">
    <name type="scientific">Xenopsylla cheopis</name>
    <name type="common">Oriental rat flea</name>
    <name type="synonym">Pulex cheopis</name>
    <dbReference type="NCBI Taxonomy" id="163159"/>
    <lineage>
        <taxon>Eukaryota</taxon>
        <taxon>Metazoa</taxon>
        <taxon>Ecdysozoa</taxon>
        <taxon>Arthropoda</taxon>
        <taxon>Hexapoda</taxon>
        <taxon>Insecta</taxon>
        <taxon>Pterygota</taxon>
        <taxon>Neoptera</taxon>
        <taxon>Endopterygota</taxon>
        <taxon>Siphonaptera</taxon>
        <taxon>Pulicidae</taxon>
        <taxon>Xenopsyllinae</taxon>
        <taxon>Xenopsylla</taxon>
    </lineage>
</organism>
<dbReference type="PANTHER" id="PTHR19965">
    <property type="entry name" value="RNA AND EXPORT FACTOR BINDING PROTEIN"/>
    <property type="match status" value="1"/>
</dbReference>
<evidence type="ECO:0000256" key="3">
    <source>
        <dbReference type="SAM" id="MobiDB-lite"/>
    </source>
</evidence>
<dbReference type="AlphaFoldDB" id="A0A6M2DI95"/>
<dbReference type="Pfam" id="PF00076">
    <property type="entry name" value="RRM_1"/>
    <property type="match status" value="1"/>
</dbReference>
<proteinExistence type="predicted"/>
<dbReference type="InterPro" id="IPR012677">
    <property type="entry name" value="Nucleotide-bd_a/b_plait_sf"/>
</dbReference>
<protein>
    <submittedName>
        <fullName evidence="5">Putative polymerase delta-interacting protein 3-like orussus abietinus</fullName>
    </submittedName>
</protein>
<keyword evidence="1 2" id="KW-0694">RNA-binding</keyword>
<dbReference type="InterPro" id="IPR034784">
    <property type="entry name" value="PDIP3_RRM"/>
</dbReference>